<dbReference type="InterPro" id="IPR012341">
    <property type="entry name" value="6hp_glycosidase-like_sf"/>
</dbReference>
<reference evidence="3 4" key="1">
    <citation type="submission" date="2024-01" db="EMBL/GenBank/DDBJ databases">
        <title>A draft genome for a cacao thread blight-causing isolate of Paramarasmius palmivorus.</title>
        <authorList>
            <person name="Baruah I.K."/>
            <person name="Bukari Y."/>
            <person name="Amoako-Attah I."/>
            <person name="Meinhardt L.W."/>
            <person name="Bailey B.A."/>
            <person name="Cohen S.P."/>
        </authorList>
    </citation>
    <scope>NUCLEOTIDE SEQUENCE [LARGE SCALE GENOMIC DNA]</scope>
    <source>
        <strain evidence="3 4">GH-12</strain>
    </source>
</reference>
<dbReference type="SUPFAM" id="SSF48208">
    <property type="entry name" value="Six-hairpin glycosidases"/>
    <property type="match status" value="1"/>
</dbReference>
<dbReference type="Proteomes" id="UP001383192">
    <property type="component" value="Unassembled WGS sequence"/>
</dbReference>
<dbReference type="Gene3D" id="1.50.10.10">
    <property type="match status" value="1"/>
</dbReference>
<sequence length="390" mass="43010">MTLLSLLSLSLLITHVTSSSNYSLQMASSTIARQQGILTGTGGSSELLQAGITQKAFTQLVRQYPSLPSTSTYATYITTSINSTVSTVSDAQKDTTYPLDRFSVGNGLMNAYTTSGDGEYQNAYEALVQSISLQPRNAEGGLWYYVYPNWSYLDGMYSFAPFYTSYALSYSNDQPNVTSIVHDVVYQFNLLWAHCYDNQTGLLFHGYDATKSAVWANPNTGASAYVWGRSLGWYVMGLVDTLELLPYPIADLKLKFTLLADALVRHVDGASGGWWQVLNEPGREGNYIESSATAMFVYALFKGSRLGYLQPETRYTEVANRAYEMLVERFVVRNEDGTLGYNGTVAVCSLNSTASYEYYIGQPLLYNSALGTGAFVLASLEYERFHAGDA</sequence>
<dbReference type="GO" id="GO:0005975">
    <property type="term" value="P:carbohydrate metabolic process"/>
    <property type="evidence" value="ECO:0007669"/>
    <property type="project" value="InterPro"/>
</dbReference>
<dbReference type="InterPro" id="IPR008928">
    <property type="entry name" value="6-hairpin_glycosidase_sf"/>
</dbReference>
<comment type="caution">
    <text evidence="3">The sequence shown here is derived from an EMBL/GenBank/DDBJ whole genome shotgun (WGS) entry which is preliminary data.</text>
</comment>
<evidence type="ECO:0000313" key="3">
    <source>
        <dbReference type="EMBL" id="KAK7030473.1"/>
    </source>
</evidence>
<evidence type="ECO:0008006" key="5">
    <source>
        <dbReference type="Google" id="ProtNLM"/>
    </source>
</evidence>
<feature type="chain" id="PRO_5043664977" description="Glycoside hydrolase family 105 protein" evidence="2">
    <location>
        <begin position="19"/>
        <end position="390"/>
    </location>
</feature>
<evidence type="ECO:0000313" key="4">
    <source>
        <dbReference type="Proteomes" id="UP001383192"/>
    </source>
</evidence>
<gene>
    <name evidence="3" type="ORF">VNI00_014060</name>
</gene>
<dbReference type="InterPro" id="IPR052043">
    <property type="entry name" value="PolySaccharide_Degr_Enz"/>
</dbReference>
<dbReference type="GO" id="GO:0016787">
    <property type="term" value="F:hydrolase activity"/>
    <property type="evidence" value="ECO:0007669"/>
    <property type="project" value="UniProtKB-KW"/>
</dbReference>
<dbReference type="Pfam" id="PF07470">
    <property type="entry name" value="Glyco_hydro_88"/>
    <property type="match status" value="1"/>
</dbReference>
<keyword evidence="4" id="KW-1185">Reference proteome</keyword>
<dbReference type="EMBL" id="JAYKXP010000075">
    <property type="protein sequence ID" value="KAK7030473.1"/>
    <property type="molecule type" value="Genomic_DNA"/>
</dbReference>
<name>A0AAW0BUN9_9AGAR</name>
<organism evidence="3 4">
    <name type="scientific">Paramarasmius palmivorus</name>
    <dbReference type="NCBI Taxonomy" id="297713"/>
    <lineage>
        <taxon>Eukaryota</taxon>
        <taxon>Fungi</taxon>
        <taxon>Dikarya</taxon>
        <taxon>Basidiomycota</taxon>
        <taxon>Agaricomycotina</taxon>
        <taxon>Agaricomycetes</taxon>
        <taxon>Agaricomycetidae</taxon>
        <taxon>Agaricales</taxon>
        <taxon>Marasmiineae</taxon>
        <taxon>Marasmiaceae</taxon>
        <taxon>Paramarasmius</taxon>
    </lineage>
</organism>
<proteinExistence type="predicted"/>
<feature type="signal peptide" evidence="2">
    <location>
        <begin position="1"/>
        <end position="18"/>
    </location>
</feature>
<protein>
    <recommendedName>
        <fullName evidence="5">Glycoside hydrolase family 105 protein</fullName>
    </recommendedName>
</protein>
<dbReference type="PANTHER" id="PTHR33886:SF11">
    <property type="entry name" value="WALL GLYCOSYL HYDROLASE YTER, PUTATIVE (AFU_ORTHOLOGUE AFUA_2G14630)-RELATED"/>
    <property type="match status" value="1"/>
</dbReference>
<dbReference type="AlphaFoldDB" id="A0AAW0BUN9"/>
<evidence type="ECO:0000256" key="1">
    <source>
        <dbReference type="ARBA" id="ARBA00022801"/>
    </source>
</evidence>
<keyword evidence="1" id="KW-0378">Hydrolase</keyword>
<accession>A0AAW0BUN9</accession>
<dbReference type="PANTHER" id="PTHR33886">
    <property type="entry name" value="UNSATURATED RHAMNOGALACTURONAN HYDROLASE (EUROFUNG)"/>
    <property type="match status" value="1"/>
</dbReference>
<dbReference type="InterPro" id="IPR010905">
    <property type="entry name" value="Glyco_hydro_88"/>
</dbReference>
<keyword evidence="2" id="KW-0732">Signal</keyword>
<evidence type="ECO:0000256" key="2">
    <source>
        <dbReference type="SAM" id="SignalP"/>
    </source>
</evidence>